<sequence>MFVIGGFLLGAVAGGLRARARGGRPADILQYAFVHGLILALVGLFLTIYLDRMLRV</sequence>
<evidence type="ECO:0000313" key="2">
    <source>
        <dbReference type="EMBL" id="NHB77214.1"/>
    </source>
</evidence>
<dbReference type="RefSeq" id="WP_166403243.1">
    <property type="nucleotide sequence ID" value="NZ_JAANHS010000007.1"/>
</dbReference>
<dbReference type="EMBL" id="JAANHS010000007">
    <property type="protein sequence ID" value="NHB77214.1"/>
    <property type="molecule type" value="Genomic_DNA"/>
</dbReference>
<gene>
    <name evidence="2" type="ORF">G8O29_10740</name>
</gene>
<evidence type="ECO:0008006" key="4">
    <source>
        <dbReference type="Google" id="ProtNLM"/>
    </source>
</evidence>
<keyword evidence="1" id="KW-0472">Membrane</keyword>
<proteinExistence type="predicted"/>
<keyword evidence="3" id="KW-1185">Reference proteome</keyword>
<protein>
    <recommendedName>
        <fullName evidence="4">Acyltransferase</fullName>
    </recommendedName>
</protein>
<keyword evidence="1" id="KW-0812">Transmembrane</keyword>
<organism evidence="2 3">
    <name type="scientific">Rhodobacter calidifons</name>
    <dbReference type="NCBI Taxonomy" id="2715277"/>
    <lineage>
        <taxon>Bacteria</taxon>
        <taxon>Pseudomonadati</taxon>
        <taxon>Pseudomonadota</taxon>
        <taxon>Alphaproteobacteria</taxon>
        <taxon>Rhodobacterales</taxon>
        <taxon>Rhodobacter group</taxon>
        <taxon>Rhodobacter</taxon>
    </lineage>
</organism>
<evidence type="ECO:0000256" key="1">
    <source>
        <dbReference type="SAM" id="Phobius"/>
    </source>
</evidence>
<name>A0ABX0G7L3_9RHOB</name>
<comment type="caution">
    <text evidence="2">The sequence shown here is derived from an EMBL/GenBank/DDBJ whole genome shotgun (WGS) entry which is preliminary data.</text>
</comment>
<feature type="transmembrane region" description="Helical" evidence="1">
    <location>
        <begin position="28"/>
        <end position="50"/>
    </location>
</feature>
<dbReference type="Proteomes" id="UP001515660">
    <property type="component" value="Unassembled WGS sequence"/>
</dbReference>
<keyword evidence="1" id="KW-1133">Transmembrane helix</keyword>
<accession>A0ABX0G7L3</accession>
<evidence type="ECO:0000313" key="3">
    <source>
        <dbReference type="Proteomes" id="UP001515660"/>
    </source>
</evidence>
<reference evidence="2 3" key="1">
    <citation type="journal article" date="2022" name="Microorganisms">
        <title>Genome Sequence and Characterization of a Xanthorhodopsin-Containing, Aerobic Anoxygenic Phototrophic Rhodobacter Species, Isolated from Mesophilic Conditions at Yellowstone National Park.</title>
        <authorList>
            <person name="Kyndt J.A."/>
            <person name="Robertson S."/>
            <person name="Shoffstall I.B."/>
            <person name="Ramaley R.F."/>
            <person name="Meyer T.E."/>
        </authorList>
    </citation>
    <scope>NUCLEOTIDE SEQUENCE [LARGE SCALE GENOMIC DNA]</scope>
    <source>
        <strain evidence="2 3">M37P</strain>
    </source>
</reference>